<dbReference type="Proteomes" id="UP000005446">
    <property type="component" value="Unassembled WGS sequence"/>
</dbReference>
<evidence type="ECO:0000256" key="4">
    <source>
        <dbReference type="ARBA" id="ARBA00023242"/>
    </source>
</evidence>
<organism evidence="7 8">
    <name type="scientific">Glarea lozoyensis (strain ATCC 74030 / MF5533)</name>
    <dbReference type="NCBI Taxonomy" id="1104152"/>
    <lineage>
        <taxon>Eukaryota</taxon>
        <taxon>Fungi</taxon>
        <taxon>Dikarya</taxon>
        <taxon>Ascomycota</taxon>
        <taxon>Pezizomycotina</taxon>
        <taxon>Leotiomycetes</taxon>
        <taxon>Helotiales</taxon>
        <taxon>Helotiaceae</taxon>
        <taxon>Glarea</taxon>
    </lineage>
</organism>
<dbReference type="EMBL" id="AGUE01000106">
    <property type="protein sequence ID" value="EHK99814.1"/>
    <property type="molecule type" value="Genomic_DNA"/>
</dbReference>
<dbReference type="InParanoid" id="H0ENU6"/>
<evidence type="ECO:0000256" key="1">
    <source>
        <dbReference type="ARBA" id="ARBA00004604"/>
    </source>
</evidence>
<keyword evidence="4" id="KW-0539">Nucleus</keyword>
<name>H0ENU6_GLAL7</name>
<evidence type="ECO:0000256" key="6">
    <source>
        <dbReference type="SAM" id="MobiDB-lite"/>
    </source>
</evidence>
<dbReference type="PANTHER" id="PTHR14577">
    <property type="entry name" value="NUCLEOLAR PROTEIN 12"/>
    <property type="match status" value="1"/>
</dbReference>
<dbReference type="GO" id="GO:0005730">
    <property type="term" value="C:nucleolus"/>
    <property type="evidence" value="ECO:0007669"/>
    <property type="project" value="UniProtKB-SubCell"/>
</dbReference>
<dbReference type="GO" id="GO:0019843">
    <property type="term" value="F:rRNA binding"/>
    <property type="evidence" value="ECO:0007669"/>
    <property type="project" value="TreeGrafter"/>
</dbReference>
<feature type="compositionally biased region" description="Basic and acidic residues" evidence="6">
    <location>
        <begin position="219"/>
        <end position="228"/>
    </location>
</feature>
<comment type="caution">
    <text evidence="7">The sequence shown here is derived from an EMBL/GenBank/DDBJ whole genome shotgun (WGS) entry which is preliminary data.</text>
</comment>
<evidence type="ECO:0000256" key="2">
    <source>
        <dbReference type="ARBA" id="ARBA00007175"/>
    </source>
</evidence>
<feature type="region of interest" description="Disordered" evidence="6">
    <location>
        <begin position="165"/>
        <end position="228"/>
    </location>
</feature>
<dbReference type="OrthoDB" id="551633at2759"/>
<evidence type="ECO:0000256" key="5">
    <source>
        <dbReference type="SAM" id="Coils"/>
    </source>
</evidence>
<feature type="compositionally biased region" description="Basic and acidic residues" evidence="6">
    <location>
        <begin position="174"/>
        <end position="186"/>
    </location>
</feature>
<dbReference type="Pfam" id="PF09805">
    <property type="entry name" value="Nop25"/>
    <property type="match status" value="1"/>
</dbReference>
<evidence type="ECO:0000256" key="3">
    <source>
        <dbReference type="ARBA" id="ARBA00023054"/>
    </source>
</evidence>
<accession>H0ENU6</accession>
<keyword evidence="8" id="KW-1185">Reference proteome</keyword>
<gene>
    <name evidence="7" type="ORF">M7I_4309</name>
</gene>
<evidence type="ECO:0000313" key="7">
    <source>
        <dbReference type="EMBL" id="EHK99814.1"/>
    </source>
</evidence>
<feature type="compositionally biased region" description="Basic and acidic residues" evidence="6">
    <location>
        <begin position="198"/>
        <end position="208"/>
    </location>
</feature>
<feature type="compositionally biased region" description="Basic residues" evidence="6">
    <location>
        <begin position="187"/>
        <end position="197"/>
    </location>
</feature>
<dbReference type="InterPro" id="IPR019186">
    <property type="entry name" value="Nucleolar_protein_12"/>
</dbReference>
<protein>
    <submittedName>
        <fullName evidence="7">Putative Ribosomal RNA-processing protein 17</fullName>
    </submittedName>
</protein>
<keyword evidence="3 5" id="KW-0175">Coiled coil</keyword>
<sequence>MDPAIQAGIFRHPRPKVSVLASANRVSKRRKTDHKIEEISFDNDSRADYLTGFHKRKVARAKQAKVEAEKKEKEERIQIRKQLREERKQELEEHVEAVNRLLQDMDEPTKLGFDDEGDWEGIKDDDLSIGAVEPIDREQEYVDEDRYTIVTIEAVDITKDGLSKVEEAGSDTDEAPKVVQTEERVKKTWPKKPRKKKFTYETKTERKLTRGKQKAGNKAKADARRGNG</sequence>
<evidence type="ECO:0000313" key="8">
    <source>
        <dbReference type="Proteomes" id="UP000005446"/>
    </source>
</evidence>
<dbReference type="HOGENOM" id="CLU_067149_1_0_1"/>
<comment type="subcellular location">
    <subcellularLocation>
        <location evidence="1">Nucleus</location>
        <location evidence="1">Nucleolus</location>
    </subcellularLocation>
</comment>
<dbReference type="FunCoup" id="H0ENU6">
    <property type="interactions" value="128"/>
</dbReference>
<reference evidence="7 8" key="1">
    <citation type="journal article" date="2012" name="Eukaryot. Cell">
        <title>Genome sequence of the fungus Glarea lozoyensis: the first genome sequence of a species from the Helotiaceae family.</title>
        <authorList>
            <person name="Youssar L."/>
            <person name="Gruening B.A."/>
            <person name="Erxleben A."/>
            <person name="Guenther S."/>
            <person name="Huettel W."/>
        </authorList>
    </citation>
    <scope>NUCLEOTIDE SEQUENCE [LARGE SCALE GENOMIC DNA]</scope>
    <source>
        <strain evidence="8">ATCC 74030 / MF5533</strain>
    </source>
</reference>
<comment type="similarity">
    <text evidence="2">Belongs to the RRP17 family.</text>
</comment>
<feature type="coiled-coil region" evidence="5">
    <location>
        <begin position="54"/>
        <end position="104"/>
    </location>
</feature>
<dbReference type="PANTHER" id="PTHR14577:SF0">
    <property type="entry name" value="NUCLEOLAR PROTEIN 12"/>
    <property type="match status" value="1"/>
</dbReference>
<dbReference type="AlphaFoldDB" id="H0ENU6"/>
<proteinExistence type="inferred from homology"/>